<dbReference type="AlphaFoldDB" id="A0AAD6NNM4"/>
<keyword evidence="1" id="KW-0472">Membrane</keyword>
<dbReference type="Proteomes" id="UP001221413">
    <property type="component" value="Unassembled WGS sequence"/>
</dbReference>
<evidence type="ECO:0000313" key="3">
    <source>
        <dbReference type="Proteomes" id="UP001221413"/>
    </source>
</evidence>
<organism evidence="2 3">
    <name type="scientific">Drechslerella dactyloides</name>
    <name type="common">Nematode-trapping fungus</name>
    <name type="synonym">Arthrobotrys dactyloides</name>
    <dbReference type="NCBI Taxonomy" id="74499"/>
    <lineage>
        <taxon>Eukaryota</taxon>
        <taxon>Fungi</taxon>
        <taxon>Dikarya</taxon>
        <taxon>Ascomycota</taxon>
        <taxon>Pezizomycotina</taxon>
        <taxon>Orbiliomycetes</taxon>
        <taxon>Orbiliales</taxon>
        <taxon>Orbiliaceae</taxon>
        <taxon>Drechslerella</taxon>
    </lineage>
</organism>
<evidence type="ECO:0000256" key="1">
    <source>
        <dbReference type="SAM" id="Phobius"/>
    </source>
</evidence>
<keyword evidence="3" id="KW-1185">Reference proteome</keyword>
<sequence length="96" mass="9992">MDPISALYLIAAACAASAGTTFVISYRAATAASKIAAAVTHVGDALGLIGAAIAILTIFLFSVAKLSREADAYGMEHISTWIYGYDKRACVRGEYA</sequence>
<dbReference type="EMBL" id="JAQGDS010000001">
    <property type="protein sequence ID" value="KAJ6264565.1"/>
    <property type="molecule type" value="Genomic_DNA"/>
</dbReference>
<accession>A0AAD6NNM4</accession>
<keyword evidence="1" id="KW-0812">Transmembrane</keyword>
<evidence type="ECO:0000313" key="2">
    <source>
        <dbReference type="EMBL" id="KAJ6264565.1"/>
    </source>
</evidence>
<reference evidence="2" key="1">
    <citation type="submission" date="2023-01" db="EMBL/GenBank/DDBJ databases">
        <title>The chitinases involved in constricting ring structure development in the nematode-trapping fungus Drechslerella dactyloides.</title>
        <authorList>
            <person name="Wang R."/>
            <person name="Zhang L."/>
            <person name="Tang P."/>
            <person name="Li S."/>
            <person name="Liang L."/>
        </authorList>
    </citation>
    <scope>NUCLEOTIDE SEQUENCE</scope>
    <source>
        <strain evidence="2">YMF1.00031</strain>
    </source>
</reference>
<comment type="caution">
    <text evidence="2">The sequence shown here is derived from an EMBL/GenBank/DDBJ whole genome shotgun (WGS) entry which is preliminary data.</text>
</comment>
<proteinExistence type="predicted"/>
<protein>
    <submittedName>
        <fullName evidence="2">Uncharacterized protein</fullName>
    </submittedName>
</protein>
<name>A0AAD6NNM4_DREDA</name>
<feature type="transmembrane region" description="Helical" evidence="1">
    <location>
        <begin position="45"/>
        <end position="64"/>
    </location>
</feature>
<gene>
    <name evidence="2" type="ORF">Dda_0712</name>
</gene>
<feature type="transmembrane region" description="Helical" evidence="1">
    <location>
        <begin position="6"/>
        <end position="24"/>
    </location>
</feature>
<keyword evidence="1" id="KW-1133">Transmembrane helix</keyword>